<reference evidence="2 3" key="1">
    <citation type="submission" date="2019-11" db="EMBL/GenBank/DDBJ databases">
        <title>Pseudodesulfovibrio alkaliphilus, sp. nov., an alkaliphilic sulfate-reducing bacteria from mud volcano of Taman peninsula, Russia.</title>
        <authorList>
            <person name="Frolova A."/>
            <person name="Merkel A.Y."/>
            <person name="Slobodkin A.I."/>
        </authorList>
    </citation>
    <scope>NUCLEOTIDE SEQUENCE [LARGE SCALE GENOMIC DNA]</scope>
    <source>
        <strain evidence="2 3">F-1</strain>
    </source>
</reference>
<dbReference type="SUPFAM" id="SSF47413">
    <property type="entry name" value="lambda repressor-like DNA-binding domains"/>
    <property type="match status" value="1"/>
</dbReference>
<evidence type="ECO:0000259" key="1">
    <source>
        <dbReference type="PROSITE" id="PS50943"/>
    </source>
</evidence>
<sequence length="108" mass="12007">MINRTRSKMVELHFWGPASKADAAVKVLNSLGYTESSLLQTVSAASQAPGRLLVAARYGQSLTQRELSENSGIPRRHISEMENGKRPIGKENAKRLANSLDTDYRFFL</sequence>
<dbReference type="CDD" id="cd00093">
    <property type="entry name" value="HTH_XRE"/>
    <property type="match status" value="1"/>
</dbReference>
<dbReference type="Gene3D" id="1.10.260.40">
    <property type="entry name" value="lambda repressor-like DNA-binding domains"/>
    <property type="match status" value="1"/>
</dbReference>
<dbReference type="GO" id="GO:0003677">
    <property type="term" value="F:DNA binding"/>
    <property type="evidence" value="ECO:0007669"/>
    <property type="project" value="InterPro"/>
</dbReference>
<dbReference type="EMBL" id="WODC01000009">
    <property type="protein sequence ID" value="MUM78580.1"/>
    <property type="molecule type" value="Genomic_DNA"/>
</dbReference>
<keyword evidence="3" id="KW-1185">Reference proteome</keyword>
<dbReference type="PROSITE" id="PS50943">
    <property type="entry name" value="HTH_CROC1"/>
    <property type="match status" value="1"/>
</dbReference>
<evidence type="ECO:0000313" key="2">
    <source>
        <dbReference type="EMBL" id="MUM78580.1"/>
    </source>
</evidence>
<dbReference type="Pfam" id="PF01381">
    <property type="entry name" value="HTH_3"/>
    <property type="match status" value="1"/>
</dbReference>
<dbReference type="AlphaFoldDB" id="A0A7K1KRJ3"/>
<name>A0A7K1KRJ3_9BACT</name>
<dbReference type="Proteomes" id="UP000461162">
    <property type="component" value="Unassembled WGS sequence"/>
</dbReference>
<dbReference type="RefSeq" id="WP_155935424.1">
    <property type="nucleotide sequence ID" value="NZ_WODC01000009.1"/>
</dbReference>
<evidence type="ECO:0000313" key="3">
    <source>
        <dbReference type="Proteomes" id="UP000461162"/>
    </source>
</evidence>
<organism evidence="2 3">
    <name type="scientific">Pseudodesulfovibrio alkaliphilus</name>
    <dbReference type="NCBI Taxonomy" id="2661613"/>
    <lineage>
        <taxon>Bacteria</taxon>
        <taxon>Pseudomonadati</taxon>
        <taxon>Thermodesulfobacteriota</taxon>
        <taxon>Desulfovibrionia</taxon>
        <taxon>Desulfovibrionales</taxon>
        <taxon>Desulfovibrionaceae</taxon>
    </lineage>
</organism>
<comment type="caution">
    <text evidence="2">The sequence shown here is derived from an EMBL/GenBank/DDBJ whole genome shotgun (WGS) entry which is preliminary data.</text>
</comment>
<dbReference type="InterPro" id="IPR001387">
    <property type="entry name" value="Cro/C1-type_HTH"/>
</dbReference>
<dbReference type="SMART" id="SM00530">
    <property type="entry name" value="HTH_XRE"/>
    <property type="match status" value="1"/>
</dbReference>
<dbReference type="InterPro" id="IPR010982">
    <property type="entry name" value="Lambda_DNA-bd_dom_sf"/>
</dbReference>
<feature type="domain" description="HTH cro/C1-type" evidence="1">
    <location>
        <begin position="53"/>
        <end position="107"/>
    </location>
</feature>
<gene>
    <name evidence="2" type="ORF">GKC30_13130</name>
</gene>
<accession>A0A7K1KRJ3</accession>
<protein>
    <submittedName>
        <fullName evidence="2">Helix-turn-helix domain-containing protein</fullName>
    </submittedName>
</protein>
<proteinExistence type="predicted"/>